<dbReference type="GO" id="GO:0000976">
    <property type="term" value="F:transcription cis-regulatory region binding"/>
    <property type="evidence" value="ECO:0007669"/>
    <property type="project" value="TreeGrafter"/>
</dbReference>
<evidence type="ECO:0000259" key="5">
    <source>
        <dbReference type="PROSITE" id="PS50977"/>
    </source>
</evidence>
<keyword evidence="2 4" id="KW-0238">DNA-binding</keyword>
<dbReference type="Gene3D" id="1.10.357.10">
    <property type="entry name" value="Tetracycline Repressor, domain 2"/>
    <property type="match status" value="1"/>
</dbReference>
<dbReference type="PANTHER" id="PTHR30055">
    <property type="entry name" value="HTH-TYPE TRANSCRIPTIONAL REGULATOR RUTR"/>
    <property type="match status" value="1"/>
</dbReference>
<dbReference type="Proteomes" id="UP000570514">
    <property type="component" value="Unassembled WGS sequence"/>
</dbReference>
<feature type="domain" description="HTH tetR-type" evidence="5">
    <location>
        <begin position="13"/>
        <end position="73"/>
    </location>
</feature>
<keyword evidence="3" id="KW-0804">Transcription</keyword>
<dbReference type="Pfam" id="PF00440">
    <property type="entry name" value="TetR_N"/>
    <property type="match status" value="1"/>
</dbReference>
<accession>A0A846MV95</accession>
<organism evidence="6 7">
    <name type="scientific">Rhizomicrobium palustre</name>
    <dbReference type="NCBI Taxonomy" id="189966"/>
    <lineage>
        <taxon>Bacteria</taxon>
        <taxon>Pseudomonadati</taxon>
        <taxon>Pseudomonadota</taxon>
        <taxon>Alphaproteobacteria</taxon>
        <taxon>Micropepsales</taxon>
        <taxon>Micropepsaceae</taxon>
        <taxon>Rhizomicrobium</taxon>
    </lineage>
</organism>
<dbReference type="AlphaFoldDB" id="A0A846MV95"/>
<evidence type="ECO:0000313" key="7">
    <source>
        <dbReference type="Proteomes" id="UP000570514"/>
    </source>
</evidence>
<dbReference type="InterPro" id="IPR001647">
    <property type="entry name" value="HTH_TetR"/>
</dbReference>
<dbReference type="InterPro" id="IPR009057">
    <property type="entry name" value="Homeodomain-like_sf"/>
</dbReference>
<dbReference type="PANTHER" id="PTHR30055:SF234">
    <property type="entry name" value="HTH-TYPE TRANSCRIPTIONAL REGULATOR BETI"/>
    <property type="match status" value="1"/>
</dbReference>
<dbReference type="SUPFAM" id="SSF46689">
    <property type="entry name" value="Homeodomain-like"/>
    <property type="match status" value="1"/>
</dbReference>
<evidence type="ECO:0000256" key="1">
    <source>
        <dbReference type="ARBA" id="ARBA00023015"/>
    </source>
</evidence>
<comment type="caution">
    <text evidence="6">The sequence shown here is derived from an EMBL/GenBank/DDBJ whole genome shotgun (WGS) entry which is preliminary data.</text>
</comment>
<proteinExistence type="predicted"/>
<keyword evidence="7" id="KW-1185">Reference proteome</keyword>
<dbReference type="PROSITE" id="PS50977">
    <property type="entry name" value="HTH_TETR_2"/>
    <property type="match status" value="1"/>
</dbReference>
<dbReference type="RefSeq" id="WP_167080484.1">
    <property type="nucleotide sequence ID" value="NZ_BAAADC010000001.1"/>
</dbReference>
<name>A0A846MV95_9PROT</name>
<gene>
    <name evidence="6" type="ORF">FHS83_000467</name>
</gene>
<evidence type="ECO:0000256" key="2">
    <source>
        <dbReference type="ARBA" id="ARBA00023125"/>
    </source>
</evidence>
<feature type="DNA-binding region" description="H-T-H motif" evidence="4">
    <location>
        <begin position="36"/>
        <end position="55"/>
    </location>
</feature>
<dbReference type="InterPro" id="IPR050109">
    <property type="entry name" value="HTH-type_TetR-like_transc_reg"/>
</dbReference>
<reference evidence="6 7" key="1">
    <citation type="submission" date="2020-03" db="EMBL/GenBank/DDBJ databases">
        <title>Genomic Encyclopedia of Type Strains, Phase IV (KMG-IV): sequencing the most valuable type-strain genomes for metagenomic binning, comparative biology and taxonomic classification.</title>
        <authorList>
            <person name="Goeker M."/>
        </authorList>
    </citation>
    <scope>NUCLEOTIDE SEQUENCE [LARGE SCALE GENOMIC DNA]</scope>
    <source>
        <strain evidence="6 7">DSM 19867</strain>
    </source>
</reference>
<evidence type="ECO:0000256" key="4">
    <source>
        <dbReference type="PROSITE-ProRule" id="PRU00335"/>
    </source>
</evidence>
<protein>
    <submittedName>
        <fullName evidence="6">AcrR family transcriptional regulator</fullName>
    </submittedName>
</protein>
<keyword evidence="1" id="KW-0805">Transcription regulation</keyword>
<dbReference type="GO" id="GO:0003700">
    <property type="term" value="F:DNA-binding transcription factor activity"/>
    <property type="evidence" value="ECO:0007669"/>
    <property type="project" value="TreeGrafter"/>
</dbReference>
<evidence type="ECO:0000313" key="6">
    <source>
        <dbReference type="EMBL" id="NIK87149.1"/>
    </source>
</evidence>
<evidence type="ECO:0000256" key="3">
    <source>
        <dbReference type="ARBA" id="ARBA00023163"/>
    </source>
</evidence>
<dbReference type="PRINTS" id="PR00455">
    <property type="entry name" value="HTHTETR"/>
</dbReference>
<sequence length="79" mass="8990">MTTAGKTWRRRKRERPDEIRAAALIEFSEKSFGEVRMELIAKRAGVTKGTIYLYYASKAELFDTLRGSETCESRVGIAD</sequence>
<dbReference type="EMBL" id="JAASRM010000001">
    <property type="protein sequence ID" value="NIK87149.1"/>
    <property type="molecule type" value="Genomic_DNA"/>
</dbReference>